<dbReference type="EMBL" id="CM024797">
    <property type="protein sequence ID" value="KAG7999835.1"/>
    <property type="molecule type" value="Genomic_DNA"/>
</dbReference>
<proteinExistence type="predicted"/>
<comment type="caution">
    <text evidence="1">The sequence shown here is derived from an EMBL/GenBank/DDBJ whole genome shotgun (WGS) entry which is preliminary data.</text>
</comment>
<name>A0ACB7EDE8_NIBAL</name>
<organism evidence="1 2">
    <name type="scientific">Nibea albiflora</name>
    <name type="common">Yellow drum</name>
    <name type="synonym">Corvina albiflora</name>
    <dbReference type="NCBI Taxonomy" id="240163"/>
    <lineage>
        <taxon>Eukaryota</taxon>
        <taxon>Metazoa</taxon>
        <taxon>Chordata</taxon>
        <taxon>Craniata</taxon>
        <taxon>Vertebrata</taxon>
        <taxon>Euteleostomi</taxon>
        <taxon>Actinopterygii</taxon>
        <taxon>Neopterygii</taxon>
        <taxon>Teleostei</taxon>
        <taxon>Neoteleostei</taxon>
        <taxon>Acanthomorphata</taxon>
        <taxon>Eupercaria</taxon>
        <taxon>Sciaenidae</taxon>
        <taxon>Nibea</taxon>
    </lineage>
</organism>
<accession>A0ACB7EDE8</accession>
<dbReference type="Proteomes" id="UP000805704">
    <property type="component" value="Chromosome 9"/>
</dbReference>
<sequence>MQILGSWQAVCQFDSLALVADFLVSDVPSGDVLLGFDFLSKYGAVVDLGNKTCRIMGKIFPLVDLNPTLEPQTVVVHSDTVVPPRSEAIISGMVQSVWGDYAEGMLEPSSALSKHCDLLVARVVCKVKKGALPIRVINVTNEALTLKRGMKVGTLFTDIEIDEVGGCKEEGESISQSWTVDSLMGLLGVGGTSAPESRRAGRSDFQPAVPPRRRRPEVQLGTSWVSYRHPNQSIPTGVRGSRGRQEALNPASEDVGGTQRGSSEAPSAAGMESPSGVTESGPGLQKQQFPGGVSSGERGCPARQQRPPVWSNDYQMSP</sequence>
<evidence type="ECO:0000313" key="1">
    <source>
        <dbReference type="EMBL" id="KAG7999835.1"/>
    </source>
</evidence>
<keyword evidence="2" id="KW-1185">Reference proteome</keyword>
<reference evidence="1" key="1">
    <citation type="submission" date="2020-04" db="EMBL/GenBank/DDBJ databases">
        <title>A chromosome-scale assembly and high-density genetic map of the yellow drum (Nibea albiflora) genome.</title>
        <authorList>
            <person name="Xu D."/>
            <person name="Zhang W."/>
            <person name="Chen R."/>
            <person name="Tan P."/>
            <person name="Wang L."/>
            <person name="Song H."/>
            <person name="Tian L."/>
            <person name="Zhu Q."/>
            <person name="Wang B."/>
        </authorList>
    </citation>
    <scope>NUCLEOTIDE SEQUENCE</scope>
    <source>
        <strain evidence="1">ZJHYS-2018</strain>
    </source>
</reference>
<protein>
    <submittedName>
        <fullName evidence="1">Uncharacterized protein</fullName>
    </submittedName>
</protein>
<gene>
    <name evidence="1" type="ORF">GBF38_001885</name>
</gene>
<evidence type="ECO:0000313" key="2">
    <source>
        <dbReference type="Proteomes" id="UP000805704"/>
    </source>
</evidence>